<reference evidence="3" key="1">
    <citation type="submission" date="2021-04" db="EMBL/GenBank/DDBJ databases">
        <title>Genome based classification of Actinospica acidithermotolerans sp. nov., an actinobacterium isolated from an Indonesian hot spring.</title>
        <authorList>
            <person name="Kusuma A.B."/>
            <person name="Putra K.E."/>
            <person name="Nafisah S."/>
            <person name="Loh J."/>
            <person name="Nouioui I."/>
            <person name="Goodfellow M."/>
        </authorList>
    </citation>
    <scope>NUCLEOTIDE SEQUENCE</scope>
    <source>
        <strain evidence="3">MGRD01-02</strain>
    </source>
</reference>
<proteinExistence type="inferred from homology"/>
<dbReference type="Gene3D" id="3.30.530.20">
    <property type="match status" value="1"/>
</dbReference>
<dbReference type="InterPro" id="IPR013538">
    <property type="entry name" value="ASHA1/2-like_C"/>
</dbReference>
<keyword evidence="4" id="KW-1185">Reference proteome</keyword>
<dbReference type="InterPro" id="IPR023393">
    <property type="entry name" value="START-like_dom_sf"/>
</dbReference>
<dbReference type="Proteomes" id="UP000676325">
    <property type="component" value="Unassembled WGS sequence"/>
</dbReference>
<comment type="caution">
    <text evidence="3">The sequence shown here is derived from an EMBL/GenBank/DDBJ whole genome shotgun (WGS) entry which is preliminary data.</text>
</comment>
<protein>
    <submittedName>
        <fullName evidence="3">SRPBCC family protein</fullName>
    </submittedName>
</protein>
<sequence length="159" mass="18062">MSKKMQVSTPTDTTILITRDFDAPRHLVYRTFTEPELLRRWWHANRAEVTAVEMDVRVGGRYRYAARGAGFEMEFTGEYREVVPDERLVSTEVFSGAPDYPALNTTTFTEKDGRTYLELLIEHTSKTSRDMQLASGMEDGLADALVLLEGVARELAHLT</sequence>
<evidence type="ECO:0000313" key="3">
    <source>
        <dbReference type="EMBL" id="MBR7830121.1"/>
    </source>
</evidence>
<dbReference type="AlphaFoldDB" id="A0A941EEX1"/>
<accession>A0A941EEX1</accession>
<gene>
    <name evidence="3" type="ORF">KDK95_27710</name>
</gene>
<evidence type="ECO:0000256" key="1">
    <source>
        <dbReference type="ARBA" id="ARBA00006817"/>
    </source>
</evidence>
<feature type="domain" description="Activator of Hsp90 ATPase homologue 1/2-like C-terminal" evidence="2">
    <location>
        <begin position="22"/>
        <end position="148"/>
    </location>
</feature>
<organism evidence="3 4">
    <name type="scientific">Actinospica acidithermotolerans</name>
    <dbReference type="NCBI Taxonomy" id="2828514"/>
    <lineage>
        <taxon>Bacteria</taxon>
        <taxon>Bacillati</taxon>
        <taxon>Actinomycetota</taxon>
        <taxon>Actinomycetes</taxon>
        <taxon>Catenulisporales</taxon>
        <taxon>Actinospicaceae</taxon>
        <taxon>Actinospica</taxon>
    </lineage>
</organism>
<name>A0A941EEX1_9ACTN</name>
<dbReference type="SUPFAM" id="SSF55961">
    <property type="entry name" value="Bet v1-like"/>
    <property type="match status" value="1"/>
</dbReference>
<evidence type="ECO:0000259" key="2">
    <source>
        <dbReference type="Pfam" id="PF08327"/>
    </source>
</evidence>
<dbReference type="EMBL" id="JAGSOH010000115">
    <property type="protein sequence ID" value="MBR7830121.1"/>
    <property type="molecule type" value="Genomic_DNA"/>
</dbReference>
<evidence type="ECO:0000313" key="4">
    <source>
        <dbReference type="Proteomes" id="UP000676325"/>
    </source>
</evidence>
<dbReference type="CDD" id="cd07826">
    <property type="entry name" value="SRPBCC_CalC_Aha1-like_9"/>
    <property type="match status" value="1"/>
</dbReference>
<dbReference type="RefSeq" id="WP_212521251.1">
    <property type="nucleotide sequence ID" value="NZ_JAGSOH010000115.1"/>
</dbReference>
<dbReference type="Pfam" id="PF08327">
    <property type="entry name" value="AHSA1"/>
    <property type="match status" value="1"/>
</dbReference>
<comment type="similarity">
    <text evidence="1">Belongs to the AHA1 family.</text>
</comment>